<dbReference type="EMBL" id="LJZO01000072">
    <property type="protein sequence ID" value="ROV88023.1"/>
    <property type="molecule type" value="Genomic_DNA"/>
</dbReference>
<reference evidence="8 9" key="1">
    <citation type="submission" date="2015-09" db="EMBL/GenBank/DDBJ databases">
        <title>Host preference determinants of Valsa canker pathogens revealed by comparative genomics.</title>
        <authorList>
            <person name="Yin Z."/>
            <person name="Huang L."/>
        </authorList>
    </citation>
    <scope>NUCLEOTIDE SEQUENCE [LARGE SCALE GENOMIC DNA]</scope>
    <source>
        <strain evidence="8 9">YSFL</strain>
    </source>
</reference>
<keyword evidence="6" id="KW-0560">Oxidoreductase</keyword>
<evidence type="ECO:0000259" key="7">
    <source>
        <dbReference type="Pfam" id="PF07992"/>
    </source>
</evidence>
<dbReference type="Gene3D" id="3.50.50.60">
    <property type="entry name" value="FAD/NAD(P)-binding domain"/>
    <property type="match status" value="2"/>
</dbReference>
<dbReference type="Proteomes" id="UP000284375">
    <property type="component" value="Unassembled WGS sequence"/>
</dbReference>
<keyword evidence="3" id="KW-0285">Flavoprotein</keyword>
<evidence type="ECO:0000256" key="3">
    <source>
        <dbReference type="ARBA" id="ARBA00022630"/>
    </source>
</evidence>
<comment type="similarity">
    <text evidence="2">Belongs to the FAD-binding monooxygenase family.</text>
</comment>
<evidence type="ECO:0000256" key="1">
    <source>
        <dbReference type="ARBA" id="ARBA00001974"/>
    </source>
</evidence>
<keyword evidence="9" id="KW-1185">Reference proteome</keyword>
<name>A0A423VAQ8_CYTCH</name>
<keyword evidence="4" id="KW-0274">FAD</keyword>
<dbReference type="InterPro" id="IPR050775">
    <property type="entry name" value="FAD-binding_Monooxygenases"/>
</dbReference>
<organism evidence="8 9">
    <name type="scientific">Cytospora chrysosperma</name>
    <name type="common">Cytospora canker fungus</name>
    <name type="synonym">Sphaeria chrysosperma</name>
    <dbReference type="NCBI Taxonomy" id="252740"/>
    <lineage>
        <taxon>Eukaryota</taxon>
        <taxon>Fungi</taxon>
        <taxon>Dikarya</taxon>
        <taxon>Ascomycota</taxon>
        <taxon>Pezizomycotina</taxon>
        <taxon>Sordariomycetes</taxon>
        <taxon>Sordariomycetidae</taxon>
        <taxon>Diaporthales</taxon>
        <taxon>Cytosporaceae</taxon>
        <taxon>Cytospora</taxon>
    </lineage>
</organism>
<comment type="cofactor">
    <cofactor evidence="1">
        <name>FAD</name>
        <dbReference type="ChEBI" id="CHEBI:57692"/>
    </cofactor>
</comment>
<evidence type="ECO:0000313" key="8">
    <source>
        <dbReference type="EMBL" id="ROV88023.1"/>
    </source>
</evidence>
<proteinExistence type="inferred from homology"/>
<protein>
    <recommendedName>
        <fullName evidence="7">FAD/NAD(P)-binding domain-containing protein</fullName>
    </recommendedName>
</protein>
<accession>A0A423VAQ8</accession>
<feature type="domain" description="FAD/NAD(P)-binding" evidence="7">
    <location>
        <begin position="81"/>
        <end position="306"/>
    </location>
</feature>
<dbReference type="SUPFAM" id="SSF51905">
    <property type="entry name" value="FAD/NAD(P)-binding domain"/>
    <property type="match status" value="1"/>
</dbReference>
<dbReference type="PANTHER" id="PTHR43098">
    <property type="entry name" value="L-ORNITHINE N(5)-MONOOXYGENASE-RELATED"/>
    <property type="match status" value="1"/>
</dbReference>
<evidence type="ECO:0000256" key="5">
    <source>
        <dbReference type="ARBA" id="ARBA00022857"/>
    </source>
</evidence>
<evidence type="ECO:0000256" key="4">
    <source>
        <dbReference type="ARBA" id="ARBA00022827"/>
    </source>
</evidence>
<dbReference type="Pfam" id="PF07992">
    <property type="entry name" value="Pyr_redox_2"/>
    <property type="match status" value="1"/>
</dbReference>
<dbReference type="InterPro" id="IPR023753">
    <property type="entry name" value="FAD/NAD-binding_dom"/>
</dbReference>
<dbReference type="InterPro" id="IPR036188">
    <property type="entry name" value="FAD/NAD-bd_sf"/>
</dbReference>
<dbReference type="GO" id="GO:0016491">
    <property type="term" value="F:oxidoreductase activity"/>
    <property type="evidence" value="ECO:0007669"/>
    <property type="project" value="UniProtKB-KW"/>
</dbReference>
<sequence>MSSQETPAHSVAAGVLDAAATIQKYTEEAQKRVALRQGKPIYSDLQTIQSERFHSLAKDPWADHDALNAREPPLKDGDKTKVLILGGGFGALTAAIRLIQQGFDVNDIKLVDSAGGFGGTWYWNRYPGLHCDVESYVYLPFLEETGYVPKWKYSPGYEILEHTNRIAAHWNLTDKALFRTTVTDLTWDEDNKDWTVGLTEDRGPGKGAHDIKVKAQYFIIAAGLLSRPHIPNITGLESFAGDMFHTSRWDWAVTGGTPTDPDMGKLKDKRVGIIGTGATAIQAVPHLARHAKELFVFQRTPSAVSPREQQHTDPEEWKTKIATHKGWHAERRENFARRMNRSLGPDEINMVDDWWTRIDGYHAIVGSPRKGRVPPTPEAIGAHIAEFVGLDLPYGERTRARVDEIVKDKDTATKLKAWYPSWCKRPTFSDEYLQSFNLPNVHLVDTDGRGIDSATEKGLVFEGKEYPLDVLVLSTGYVGPSTGQGNPATMPNIRLSGRDGSTLEDKFQRQGPTTLHGIMSHSCPNLFWFGGLQTGSTVNFVHMVDVQATHLAHILGEAKKRGAATVEASVEGEEGWSTECATMAAWYAMIPMCTPGYLNSEGASFGKPPPAPEEAFKAARGSAWAEGLLSYEKVLAEWWSKGDLAGVLMR</sequence>
<dbReference type="PANTHER" id="PTHR43098:SF2">
    <property type="entry name" value="FAD-BINDING MONOOXYGENASE AUSB-RELATED"/>
    <property type="match status" value="1"/>
</dbReference>
<dbReference type="OrthoDB" id="66881at2759"/>
<gene>
    <name evidence="8" type="ORF">VSDG_09189</name>
</gene>
<evidence type="ECO:0000256" key="2">
    <source>
        <dbReference type="ARBA" id="ARBA00010139"/>
    </source>
</evidence>
<evidence type="ECO:0000256" key="6">
    <source>
        <dbReference type="ARBA" id="ARBA00023002"/>
    </source>
</evidence>
<evidence type="ECO:0000313" key="9">
    <source>
        <dbReference type="Proteomes" id="UP000284375"/>
    </source>
</evidence>
<keyword evidence="5" id="KW-0521">NADP</keyword>
<dbReference type="STRING" id="252740.A0A423VAQ8"/>
<dbReference type="AlphaFoldDB" id="A0A423VAQ8"/>
<comment type="caution">
    <text evidence="8">The sequence shown here is derived from an EMBL/GenBank/DDBJ whole genome shotgun (WGS) entry which is preliminary data.</text>
</comment>